<dbReference type="GO" id="GO:0045087">
    <property type="term" value="P:innate immune response"/>
    <property type="evidence" value="ECO:0007669"/>
    <property type="project" value="UniProtKB-KW"/>
</dbReference>
<feature type="domain" description="RING-type" evidence="8">
    <location>
        <begin position="15"/>
        <end position="58"/>
    </location>
</feature>
<dbReference type="PROSITE" id="PS00518">
    <property type="entry name" value="ZF_RING_1"/>
    <property type="match status" value="1"/>
</dbReference>
<feature type="domain" description="B box-type" evidence="9">
    <location>
        <begin position="148"/>
        <end position="188"/>
    </location>
</feature>
<dbReference type="SMART" id="SM00449">
    <property type="entry name" value="SPRY"/>
    <property type="match status" value="1"/>
</dbReference>
<evidence type="ECO:0000256" key="1">
    <source>
        <dbReference type="ARBA" id="ARBA00022588"/>
    </source>
</evidence>
<dbReference type="PROSITE" id="PS50119">
    <property type="entry name" value="ZF_BBOX"/>
    <property type="match status" value="1"/>
</dbReference>
<dbReference type="InterPro" id="IPR003877">
    <property type="entry name" value="SPRY_dom"/>
</dbReference>
<feature type="coiled-coil region" evidence="7">
    <location>
        <begin position="268"/>
        <end position="298"/>
    </location>
</feature>
<evidence type="ECO:0000256" key="3">
    <source>
        <dbReference type="ARBA" id="ARBA00022771"/>
    </source>
</evidence>
<dbReference type="Gene3D" id="2.60.120.920">
    <property type="match status" value="1"/>
</dbReference>
<dbReference type="SUPFAM" id="SSF57845">
    <property type="entry name" value="B-box zinc-binding domain"/>
    <property type="match status" value="1"/>
</dbReference>
<dbReference type="InterPro" id="IPR051051">
    <property type="entry name" value="E3_ubiq-ligase_TRIM/RNF"/>
</dbReference>
<keyword evidence="7" id="KW-0175">Coiled coil</keyword>
<keyword evidence="3 6" id="KW-0863">Zinc-finger</keyword>
<dbReference type="PANTHER" id="PTHR25465:SF5">
    <property type="entry name" value="E3 UBIQUITIN_ISG15 LIGASE TRIM25-RELATED"/>
    <property type="match status" value="1"/>
</dbReference>
<evidence type="ECO:0000256" key="6">
    <source>
        <dbReference type="PROSITE-ProRule" id="PRU00024"/>
    </source>
</evidence>
<keyword evidence="1" id="KW-0399">Innate immunity</keyword>
<feature type="domain" description="B30.2/SPRY" evidence="10">
    <location>
        <begin position="363"/>
        <end position="559"/>
    </location>
</feature>
<dbReference type="InterPro" id="IPR001870">
    <property type="entry name" value="B30.2/SPRY"/>
</dbReference>
<dbReference type="InterPro" id="IPR017907">
    <property type="entry name" value="Znf_RING_CS"/>
</dbReference>
<dbReference type="PANTHER" id="PTHR25465">
    <property type="entry name" value="B-BOX DOMAIN CONTAINING"/>
    <property type="match status" value="1"/>
</dbReference>
<evidence type="ECO:0000259" key="9">
    <source>
        <dbReference type="PROSITE" id="PS50119"/>
    </source>
</evidence>
<keyword evidence="2" id="KW-0479">Metal-binding</keyword>
<sequence>MAEGRHALFSDKFTCSVCLDVLNDPVTIPCGHNYCMSCIKKYWDREEAAGIYSCPQCRRKFVLKPELNRNALLAEVTEQFKEMTPNLPLFKCYAGPDDVPCDFCIGRKLRAIKTCVTCLASYCETHFQPHLVSDAFMAHKVEEPTGNLEQKLCSKHRKVLEIFCRTDQTCVCLLCVVTEHKNHDTVTPDVERVEKEGHLEIKKIEVKQKIHQKQKKLEKINQTAEIIKSTANANIEEYHEIFNSLIQSIERMRSEVTGVITGHEQREVRKAEEFIQQLEKEIKELKRKDAELEELSKIEDHIHFLQKFSPLSPYPEDKNASDIAVSKEFLPESLKKVLNDLKNHLNETSNFNIVKTSGTGLAAPLYTLQNLMSRKFLLKYFCHLTLDPNTAHRTLCLSEGNKKVSRTSKNLHADHPERFDCWLQVLCGELLTGAQCYWEVELSGSSMEIGVAYKEIGRKGRSTACCLGRNNKSWSLWCSNSRCSVWHDNREVKISAPCSATVGVYVDYCSGTLSFYSVLDSVTLLHKFNANFSQPLCAGFQFCGNSPSSITICQVHKSVHYLRSYP</sequence>
<protein>
    <submittedName>
        <fullName evidence="11">Tripartite motif-containing protein 16-like</fullName>
    </submittedName>
</protein>
<evidence type="ECO:0000259" key="10">
    <source>
        <dbReference type="PROSITE" id="PS50188"/>
    </source>
</evidence>
<accession>A0A8C4SVI6</accession>
<dbReference type="Ensembl" id="ENSECRT00000022575.1">
    <property type="protein sequence ID" value="ENSECRP00000022103.1"/>
    <property type="gene ID" value="ENSECRG00000014941.1"/>
</dbReference>
<dbReference type="GeneTree" id="ENSGT01150000286950"/>
<dbReference type="GO" id="GO:0008270">
    <property type="term" value="F:zinc ion binding"/>
    <property type="evidence" value="ECO:0007669"/>
    <property type="project" value="UniProtKB-KW"/>
</dbReference>
<dbReference type="InterPro" id="IPR043136">
    <property type="entry name" value="B30.2/SPRY_sf"/>
</dbReference>
<organism evidence="11 12">
    <name type="scientific">Erpetoichthys calabaricus</name>
    <name type="common">Rope fish</name>
    <name type="synonym">Calamoichthys calabaricus</name>
    <dbReference type="NCBI Taxonomy" id="27687"/>
    <lineage>
        <taxon>Eukaryota</taxon>
        <taxon>Metazoa</taxon>
        <taxon>Chordata</taxon>
        <taxon>Craniata</taxon>
        <taxon>Vertebrata</taxon>
        <taxon>Euteleostomi</taxon>
        <taxon>Actinopterygii</taxon>
        <taxon>Polypteriformes</taxon>
        <taxon>Polypteridae</taxon>
        <taxon>Erpetoichthys</taxon>
    </lineage>
</organism>
<evidence type="ECO:0000256" key="7">
    <source>
        <dbReference type="SAM" id="Coils"/>
    </source>
</evidence>
<keyword evidence="4" id="KW-0862">Zinc</keyword>
<dbReference type="SUPFAM" id="SSF49899">
    <property type="entry name" value="Concanavalin A-like lectins/glucanases"/>
    <property type="match status" value="1"/>
</dbReference>
<dbReference type="InterPro" id="IPR003879">
    <property type="entry name" value="Butyrophylin_SPRY"/>
</dbReference>
<dbReference type="PRINTS" id="PR01407">
    <property type="entry name" value="BUTYPHLNCDUF"/>
</dbReference>
<reference evidence="11" key="1">
    <citation type="submission" date="2021-06" db="EMBL/GenBank/DDBJ databases">
        <authorList>
            <consortium name="Wellcome Sanger Institute Data Sharing"/>
        </authorList>
    </citation>
    <scope>NUCLEOTIDE SEQUENCE [LARGE SCALE GENOMIC DNA]</scope>
</reference>
<dbReference type="Gene3D" id="3.30.160.60">
    <property type="entry name" value="Classic Zinc Finger"/>
    <property type="match status" value="1"/>
</dbReference>
<keyword evidence="5" id="KW-0391">Immunity</keyword>
<dbReference type="InterPro" id="IPR013320">
    <property type="entry name" value="ConA-like_dom_sf"/>
</dbReference>
<evidence type="ECO:0000256" key="4">
    <source>
        <dbReference type="ARBA" id="ARBA00022833"/>
    </source>
</evidence>
<evidence type="ECO:0000313" key="11">
    <source>
        <dbReference type="Ensembl" id="ENSECRP00000022103.1"/>
    </source>
</evidence>
<dbReference type="Gene3D" id="3.30.40.10">
    <property type="entry name" value="Zinc/RING finger domain, C3HC4 (zinc finger)"/>
    <property type="match status" value="1"/>
</dbReference>
<evidence type="ECO:0000259" key="8">
    <source>
        <dbReference type="PROSITE" id="PS50089"/>
    </source>
</evidence>
<proteinExistence type="predicted"/>
<dbReference type="InterPro" id="IPR013083">
    <property type="entry name" value="Znf_RING/FYVE/PHD"/>
</dbReference>
<dbReference type="InterPro" id="IPR001841">
    <property type="entry name" value="Znf_RING"/>
</dbReference>
<dbReference type="InterPro" id="IPR058030">
    <property type="entry name" value="TRIM8/14/16/25/29/45/65_CC"/>
</dbReference>
<dbReference type="GO" id="GO:0005737">
    <property type="term" value="C:cytoplasm"/>
    <property type="evidence" value="ECO:0007669"/>
    <property type="project" value="UniProtKB-ARBA"/>
</dbReference>
<dbReference type="CDD" id="cd16040">
    <property type="entry name" value="SPRY_PRY_SNTX"/>
    <property type="match status" value="1"/>
</dbReference>
<dbReference type="Pfam" id="PF13765">
    <property type="entry name" value="PRY"/>
    <property type="match status" value="1"/>
</dbReference>
<dbReference type="CDD" id="cd19769">
    <property type="entry name" value="Bbox2_TRIM16-like"/>
    <property type="match status" value="1"/>
</dbReference>
<dbReference type="PROSITE" id="PS50188">
    <property type="entry name" value="B302_SPRY"/>
    <property type="match status" value="1"/>
</dbReference>
<dbReference type="SMART" id="SM00336">
    <property type="entry name" value="BBOX"/>
    <property type="match status" value="1"/>
</dbReference>
<dbReference type="SMART" id="SM00184">
    <property type="entry name" value="RING"/>
    <property type="match status" value="1"/>
</dbReference>
<dbReference type="Pfam" id="PF00643">
    <property type="entry name" value="zf-B_box"/>
    <property type="match status" value="1"/>
</dbReference>
<dbReference type="Pfam" id="PF15227">
    <property type="entry name" value="zf-C3HC4_4"/>
    <property type="match status" value="1"/>
</dbReference>
<dbReference type="InterPro" id="IPR000315">
    <property type="entry name" value="Znf_B-box"/>
</dbReference>
<dbReference type="OrthoDB" id="8424085at2759"/>
<dbReference type="InterPro" id="IPR006574">
    <property type="entry name" value="PRY"/>
</dbReference>
<dbReference type="Pfam" id="PF25600">
    <property type="entry name" value="TRIM_CC"/>
    <property type="match status" value="1"/>
</dbReference>
<dbReference type="Pfam" id="PF00622">
    <property type="entry name" value="SPRY"/>
    <property type="match status" value="1"/>
</dbReference>
<dbReference type="Ensembl" id="ENSECRT00000022558.1">
    <property type="protein sequence ID" value="ENSECRP00000022086.1"/>
    <property type="gene ID" value="ENSECRG00000014941.1"/>
</dbReference>
<reference evidence="11" key="2">
    <citation type="submission" date="2025-05" db="UniProtKB">
        <authorList>
            <consortium name="Ensembl"/>
        </authorList>
    </citation>
    <scope>IDENTIFICATION</scope>
</reference>
<dbReference type="PROSITE" id="PS50089">
    <property type="entry name" value="ZF_RING_2"/>
    <property type="match status" value="1"/>
</dbReference>
<evidence type="ECO:0000256" key="5">
    <source>
        <dbReference type="ARBA" id="ARBA00022859"/>
    </source>
</evidence>
<evidence type="ECO:0000256" key="2">
    <source>
        <dbReference type="ARBA" id="ARBA00022723"/>
    </source>
</evidence>
<dbReference type="Proteomes" id="UP000694620">
    <property type="component" value="Chromosome 12"/>
</dbReference>
<name>A0A8C4SVI6_ERPCA</name>
<dbReference type="SUPFAM" id="SSF57850">
    <property type="entry name" value="RING/U-box"/>
    <property type="match status" value="1"/>
</dbReference>
<keyword evidence="12" id="KW-1185">Reference proteome</keyword>
<dbReference type="SMART" id="SM00589">
    <property type="entry name" value="PRY"/>
    <property type="match status" value="1"/>
</dbReference>
<dbReference type="AlphaFoldDB" id="A0A8C4SVI6"/>
<dbReference type="Gene3D" id="4.10.830.40">
    <property type="match status" value="1"/>
</dbReference>
<evidence type="ECO:0000313" key="12">
    <source>
        <dbReference type="Proteomes" id="UP000694620"/>
    </source>
</evidence>